<keyword evidence="1" id="KW-1133">Transmembrane helix</keyword>
<dbReference type="RefSeq" id="WP_107568006.1">
    <property type="nucleotide sequence ID" value="NZ_PYYB01000001.1"/>
</dbReference>
<keyword evidence="3" id="KW-1185">Reference proteome</keyword>
<dbReference type="Pfam" id="PF09490">
    <property type="entry name" value="CbtA"/>
    <property type="match status" value="1"/>
</dbReference>
<feature type="transmembrane region" description="Helical" evidence="1">
    <location>
        <begin position="142"/>
        <end position="165"/>
    </location>
</feature>
<feature type="transmembrane region" description="Helical" evidence="1">
    <location>
        <begin position="71"/>
        <end position="92"/>
    </location>
</feature>
<accession>A0A2T4UJJ2</accession>
<sequence length="250" mass="26288">MTWAPIRRGVVVGVLAGLLAGLFAYLVGEPLVQDAIDIEESKAAAHAGLTFIPAHISDVVVSRDAQRGGLFLGNVLYGVAMGLIFAVVFLAVRGRGRARSDWQLSLVIAGCAFVALVALPFVKYPANPPAVGDPDTIGDRTAYYVILLVAGALSVLAAIRVGRLAESGGEEPWRRPLAMVLTFGVLALVLVLALPDVDEVPSDFPASLLWQFRLSSLGTQLVFWTSLGIGYGIAADRALRPAAARAAVTT</sequence>
<evidence type="ECO:0008006" key="4">
    <source>
        <dbReference type="Google" id="ProtNLM"/>
    </source>
</evidence>
<proteinExistence type="predicted"/>
<organism evidence="2 3">
    <name type="scientific">Paraconexibacter algicola</name>
    <dbReference type="NCBI Taxonomy" id="2133960"/>
    <lineage>
        <taxon>Bacteria</taxon>
        <taxon>Bacillati</taxon>
        <taxon>Actinomycetota</taxon>
        <taxon>Thermoleophilia</taxon>
        <taxon>Solirubrobacterales</taxon>
        <taxon>Paraconexibacteraceae</taxon>
        <taxon>Paraconexibacter</taxon>
    </lineage>
</organism>
<dbReference type="OrthoDB" id="6851830at2"/>
<keyword evidence="1" id="KW-0472">Membrane</keyword>
<keyword evidence="1" id="KW-0812">Transmembrane</keyword>
<gene>
    <name evidence="2" type="ORF">C7Y72_06940</name>
</gene>
<dbReference type="InterPro" id="IPR012666">
    <property type="entry name" value="CbtA_put"/>
</dbReference>
<reference evidence="2 3" key="1">
    <citation type="submission" date="2018-03" db="EMBL/GenBank/DDBJ databases">
        <title>Aquarubrobacter algicola gen. nov., sp. nov., a novel actinobacterium isolated from shallow eutrophic lake during the end of cyanobacterial harmful algal blooms.</title>
        <authorList>
            <person name="Chun S.J."/>
        </authorList>
    </citation>
    <scope>NUCLEOTIDE SEQUENCE [LARGE SCALE GENOMIC DNA]</scope>
    <source>
        <strain evidence="2 3">Seoho-28</strain>
    </source>
</reference>
<evidence type="ECO:0000313" key="2">
    <source>
        <dbReference type="EMBL" id="PTL59406.1"/>
    </source>
</evidence>
<feature type="transmembrane region" description="Helical" evidence="1">
    <location>
        <begin position="9"/>
        <end position="27"/>
    </location>
</feature>
<protein>
    <recommendedName>
        <fullName evidence="4">CbtA family protein</fullName>
    </recommendedName>
</protein>
<evidence type="ECO:0000256" key="1">
    <source>
        <dbReference type="SAM" id="Phobius"/>
    </source>
</evidence>
<dbReference type="Proteomes" id="UP000240739">
    <property type="component" value="Unassembled WGS sequence"/>
</dbReference>
<dbReference type="EMBL" id="PYYB01000001">
    <property type="protein sequence ID" value="PTL59406.1"/>
    <property type="molecule type" value="Genomic_DNA"/>
</dbReference>
<name>A0A2T4UJJ2_9ACTN</name>
<dbReference type="AlphaFoldDB" id="A0A2T4UJJ2"/>
<feature type="transmembrane region" description="Helical" evidence="1">
    <location>
        <begin position="104"/>
        <end position="122"/>
    </location>
</feature>
<evidence type="ECO:0000313" key="3">
    <source>
        <dbReference type="Proteomes" id="UP000240739"/>
    </source>
</evidence>
<feature type="transmembrane region" description="Helical" evidence="1">
    <location>
        <begin position="177"/>
        <end position="194"/>
    </location>
</feature>
<feature type="transmembrane region" description="Helical" evidence="1">
    <location>
        <begin position="214"/>
        <end position="235"/>
    </location>
</feature>
<comment type="caution">
    <text evidence="2">The sequence shown here is derived from an EMBL/GenBank/DDBJ whole genome shotgun (WGS) entry which is preliminary data.</text>
</comment>